<feature type="non-terminal residue" evidence="11">
    <location>
        <position position="145"/>
    </location>
</feature>
<dbReference type="Gene3D" id="3.60.10.10">
    <property type="entry name" value="Endonuclease/exonuclease/phosphatase"/>
    <property type="match status" value="1"/>
</dbReference>
<dbReference type="InterPro" id="IPR005135">
    <property type="entry name" value="Endo/exonuclease/phosphatase"/>
</dbReference>
<evidence type="ECO:0000256" key="7">
    <source>
        <dbReference type="ARBA" id="ARBA00022842"/>
    </source>
</evidence>
<dbReference type="InterPro" id="IPR004808">
    <property type="entry name" value="AP_endonuc_1"/>
</dbReference>
<accession>A0AAV7MXD7</accession>
<comment type="cofactor">
    <cofactor evidence="9">
        <name>Mg(2+)</name>
        <dbReference type="ChEBI" id="CHEBI:18420"/>
    </cofactor>
    <cofactor evidence="9">
        <name>Mn(2+)</name>
        <dbReference type="ChEBI" id="CHEBI:29035"/>
    </cofactor>
    <text evidence="9">Probably binds two magnesium or manganese ions per subunit.</text>
</comment>
<evidence type="ECO:0000313" key="12">
    <source>
        <dbReference type="Proteomes" id="UP001066276"/>
    </source>
</evidence>
<evidence type="ECO:0000256" key="2">
    <source>
        <dbReference type="ARBA" id="ARBA00007092"/>
    </source>
</evidence>
<dbReference type="SUPFAM" id="SSF56219">
    <property type="entry name" value="DNase I-like"/>
    <property type="match status" value="1"/>
</dbReference>
<evidence type="ECO:0000313" key="11">
    <source>
        <dbReference type="EMBL" id="KAJ1108011.1"/>
    </source>
</evidence>
<dbReference type="EMBL" id="JANPWB010000013">
    <property type="protein sequence ID" value="KAJ1108011.1"/>
    <property type="molecule type" value="Genomic_DNA"/>
</dbReference>
<comment type="caution">
    <text evidence="11">The sequence shown here is derived from an EMBL/GenBank/DDBJ whole genome shotgun (WGS) entry which is preliminary data.</text>
</comment>
<feature type="domain" description="Endonuclease/exonuclease/phosphatase" evidence="10">
    <location>
        <begin position="9"/>
        <end position="145"/>
    </location>
</feature>
<keyword evidence="8" id="KW-0234">DNA repair</keyword>
<dbReference type="Proteomes" id="UP001066276">
    <property type="component" value="Chromosome 9"/>
</dbReference>
<evidence type="ECO:0000259" key="10">
    <source>
        <dbReference type="Pfam" id="PF03372"/>
    </source>
</evidence>
<evidence type="ECO:0000256" key="1">
    <source>
        <dbReference type="ARBA" id="ARBA00000493"/>
    </source>
</evidence>
<keyword evidence="4 9" id="KW-0479">Metal-binding</keyword>
<dbReference type="Pfam" id="PF03372">
    <property type="entry name" value="Exo_endo_phos"/>
    <property type="match status" value="1"/>
</dbReference>
<organism evidence="11 12">
    <name type="scientific">Pleurodeles waltl</name>
    <name type="common">Iberian ribbed newt</name>
    <dbReference type="NCBI Taxonomy" id="8319"/>
    <lineage>
        <taxon>Eukaryota</taxon>
        <taxon>Metazoa</taxon>
        <taxon>Chordata</taxon>
        <taxon>Craniata</taxon>
        <taxon>Vertebrata</taxon>
        <taxon>Euteleostomi</taxon>
        <taxon>Amphibia</taxon>
        <taxon>Batrachia</taxon>
        <taxon>Caudata</taxon>
        <taxon>Salamandroidea</taxon>
        <taxon>Salamandridae</taxon>
        <taxon>Pleurodelinae</taxon>
        <taxon>Pleurodeles</taxon>
    </lineage>
</organism>
<dbReference type="PANTHER" id="PTHR22748:SF6">
    <property type="entry name" value="DNA-(APURINIC OR APYRIMIDINIC SITE) ENDONUCLEASE"/>
    <property type="match status" value="1"/>
</dbReference>
<keyword evidence="12" id="KW-1185">Reference proteome</keyword>
<evidence type="ECO:0000256" key="5">
    <source>
        <dbReference type="ARBA" id="ARBA00022763"/>
    </source>
</evidence>
<keyword evidence="6" id="KW-0378">Hydrolase</keyword>
<dbReference type="PANTHER" id="PTHR22748">
    <property type="entry name" value="AP ENDONUCLEASE"/>
    <property type="match status" value="1"/>
</dbReference>
<evidence type="ECO:0000256" key="3">
    <source>
        <dbReference type="ARBA" id="ARBA00012115"/>
    </source>
</evidence>
<keyword evidence="5" id="KW-0227">DNA damage</keyword>
<gene>
    <name evidence="11" type="ORF">NDU88_005395</name>
</gene>
<name>A0AAV7MXD7_PLEWA</name>
<dbReference type="AlphaFoldDB" id="A0AAV7MXD7"/>
<dbReference type="InterPro" id="IPR036691">
    <property type="entry name" value="Endo/exonu/phosph_ase_sf"/>
</dbReference>
<evidence type="ECO:0000256" key="8">
    <source>
        <dbReference type="ARBA" id="ARBA00023204"/>
    </source>
</evidence>
<reference evidence="11" key="1">
    <citation type="journal article" date="2022" name="bioRxiv">
        <title>Sequencing and chromosome-scale assembly of the giantPleurodeles waltlgenome.</title>
        <authorList>
            <person name="Brown T."/>
            <person name="Elewa A."/>
            <person name="Iarovenko S."/>
            <person name="Subramanian E."/>
            <person name="Araus A.J."/>
            <person name="Petzold A."/>
            <person name="Susuki M."/>
            <person name="Suzuki K.-i.T."/>
            <person name="Hayashi T."/>
            <person name="Toyoda A."/>
            <person name="Oliveira C."/>
            <person name="Osipova E."/>
            <person name="Leigh N.D."/>
            <person name="Simon A."/>
            <person name="Yun M.H."/>
        </authorList>
    </citation>
    <scope>NUCLEOTIDE SEQUENCE</scope>
    <source>
        <strain evidence="11">20211129_DDA</strain>
        <tissue evidence="11">Liver</tissue>
    </source>
</reference>
<comment type="catalytic activity">
    <reaction evidence="1">
        <text>Exonucleolytic cleavage in the 3'- to 5'-direction to yield nucleoside 5'-phosphates.</text>
        <dbReference type="EC" id="3.1.11.2"/>
    </reaction>
</comment>
<evidence type="ECO:0000256" key="4">
    <source>
        <dbReference type="ARBA" id="ARBA00022723"/>
    </source>
</evidence>
<evidence type="ECO:0000256" key="9">
    <source>
        <dbReference type="PIRSR" id="PIRSR604808-2"/>
    </source>
</evidence>
<sequence length="145" mass="16417">MPTGNFQILSWNVNGLRVKGRRSYVLQYIKDSPAQIIMIQESHLTSLEVHKIFKSHGWVSQVVCSNNTSHSKGVIILIKRDANALIMSSKSDIKGRWVRADVKINQDIYLLVSYYGPNVDDTTALQEICNVHLETQYPIIIAGDF</sequence>
<dbReference type="EC" id="3.1.11.2" evidence="3"/>
<dbReference type="GO" id="GO:0008311">
    <property type="term" value="F:double-stranded DNA 3'-5' DNA exonuclease activity"/>
    <property type="evidence" value="ECO:0007669"/>
    <property type="project" value="UniProtKB-EC"/>
</dbReference>
<keyword evidence="7 9" id="KW-0460">Magnesium</keyword>
<keyword evidence="9" id="KW-0464">Manganese</keyword>
<dbReference type="GO" id="GO:0006284">
    <property type="term" value="P:base-excision repair"/>
    <property type="evidence" value="ECO:0007669"/>
    <property type="project" value="TreeGrafter"/>
</dbReference>
<feature type="binding site" evidence="9">
    <location>
        <position position="12"/>
    </location>
    <ligand>
        <name>Mg(2+)</name>
        <dbReference type="ChEBI" id="CHEBI:18420"/>
        <label>1</label>
    </ligand>
</feature>
<dbReference type="GO" id="GO:0005634">
    <property type="term" value="C:nucleus"/>
    <property type="evidence" value="ECO:0007669"/>
    <property type="project" value="TreeGrafter"/>
</dbReference>
<comment type="similarity">
    <text evidence="2">Belongs to the DNA repair enzymes AP/ExoA family.</text>
</comment>
<evidence type="ECO:0000256" key="6">
    <source>
        <dbReference type="ARBA" id="ARBA00022801"/>
    </source>
</evidence>
<dbReference type="GO" id="GO:0008081">
    <property type="term" value="F:phosphoric diester hydrolase activity"/>
    <property type="evidence" value="ECO:0007669"/>
    <property type="project" value="TreeGrafter"/>
</dbReference>
<dbReference type="GO" id="GO:0046872">
    <property type="term" value="F:metal ion binding"/>
    <property type="evidence" value="ECO:0007669"/>
    <property type="project" value="UniProtKB-KW"/>
</dbReference>
<dbReference type="GO" id="GO:0003906">
    <property type="term" value="F:DNA-(apurinic or apyrimidinic site) endonuclease activity"/>
    <property type="evidence" value="ECO:0007669"/>
    <property type="project" value="TreeGrafter"/>
</dbReference>
<protein>
    <recommendedName>
        <fullName evidence="3">exodeoxyribonuclease III</fullName>
        <ecNumber evidence="3">3.1.11.2</ecNumber>
    </recommendedName>
</protein>
<feature type="binding site" evidence="9">
    <location>
        <position position="41"/>
    </location>
    <ligand>
        <name>Mg(2+)</name>
        <dbReference type="ChEBI" id="CHEBI:18420"/>
        <label>1</label>
    </ligand>
</feature>
<proteinExistence type="inferred from homology"/>